<feature type="transmembrane region" description="Helical" evidence="1">
    <location>
        <begin position="274"/>
        <end position="297"/>
    </location>
</feature>
<dbReference type="GeneID" id="14909817"/>
<name>G0QMC3_ICHMU</name>
<reference evidence="2 3" key="1">
    <citation type="submission" date="2011-07" db="EMBL/GenBank/DDBJ databases">
        <authorList>
            <person name="Coyne R."/>
            <person name="Brami D."/>
            <person name="Johnson J."/>
            <person name="Hostetler J."/>
            <person name="Hannick L."/>
            <person name="Clark T."/>
            <person name="Cassidy-Hanley D."/>
            <person name="Inman J."/>
        </authorList>
    </citation>
    <scope>NUCLEOTIDE SEQUENCE [LARGE SCALE GENOMIC DNA]</scope>
    <source>
        <strain evidence="2 3">G5</strain>
    </source>
</reference>
<dbReference type="EMBL" id="GL983415">
    <property type="protein sequence ID" value="EGR33617.1"/>
    <property type="molecule type" value="Genomic_DNA"/>
</dbReference>
<feature type="transmembrane region" description="Helical" evidence="1">
    <location>
        <begin position="210"/>
        <end position="232"/>
    </location>
</feature>
<dbReference type="InParanoid" id="G0QMC3"/>
<keyword evidence="3" id="KW-1185">Reference proteome</keyword>
<dbReference type="Proteomes" id="UP000008983">
    <property type="component" value="Unassembled WGS sequence"/>
</dbReference>
<dbReference type="AlphaFoldDB" id="G0QMC3"/>
<evidence type="ECO:0000256" key="1">
    <source>
        <dbReference type="SAM" id="Phobius"/>
    </source>
</evidence>
<keyword evidence="1" id="KW-0812">Transmembrane</keyword>
<sequence length="457" mass="54081">MMNNYRIIELKGRRHELYIPFDFVEKYNKNFQFQILEDLAVTHKPKKASNQIFITNFYKVNFFSNTYSLNFTQQIIPATLILTKLVNFSKLMQKSIFQQVYQCVEFNEIDETFNYQSCYFQRENTTHIACSCYSLNGYIAVLMNKQNALQLPTLDDLYMKNSFKFDVLQTEKYRIHQVYNNSQNQVENGLQNQKVEIRLKNIFDINNKQAILNILYIIFSLLISLHIFAYLKSCFLDVYINSKIIINTSFLYYFPYFALFFGQTNNFITNSSRVSTFIYIQITHLSLSAIYCNYLNFNLSSKIYQQIISIITITSSIIFVYLTLGIFNLIFLGLNSTYQYQDINKQKIIDGFKYNFGIQMIFLTTFLSFIFILIWQLGNLKEEYYEFWTNIVYMTFYFDLGLDFFVMLIVMLIGTDNILSNFIQLRGFAALKEGRIQLDQSSSLIGQSIIKTKKQRN</sequence>
<organism evidence="2 3">
    <name type="scientific">Ichthyophthirius multifiliis</name>
    <name type="common">White spot disease agent</name>
    <name type="synonym">Ich</name>
    <dbReference type="NCBI Taxonomy" id="5932"/>
    <lineage>
        <taxon>Eukaryota</taxon>
        <taxon>Sar</taxon>
        <taxon>Alveolata</taxon>
        <taxon>Ciliophora</taxon>
        <taxon>Intramacronucleata</taxon>
        <taxon>Oligohymenophorea</taxon>
        <taxon>Hymenostomatida</taxon>
        <taxon>Ophryoglenina</taxon>
        <taxon>Ichthyophthirius</taxon>
    </lineage>
</organism>
<proteinExistence type="predicted"/>
<feature type="transmembrane region" description="Helical" evidence="1">
    <location>
        <begin position="387"/>
        <end position="413"/>
    </location>
</feature>
<dbReference type="STRING" id="857967.G0QMC3"/>
<dbReference type="RefSeq" id="XP_004037603.1">
    <property type="nucleotide sequence ID" value="XM_004037555.1"/>
</dbReference>
<feature type="transmembrane region" description="Helical" evidence="1">
    <location>
        <begin position="244"/>
        <end position="262"/>
    </location>
</feature>
<protein>
    <recommendedName>
        <fullName evidence="4">Transmembrane protein</fullName>
    </recommendedName>
</protein>
<keyword evidence="1" id="KW-0472">Membrane</keyword>
<gene>
    <name evidence="2" type="ORF">IMG5_047630</name>
</gene>
<feature type="transmembrane region" description="Helical" evidence="1">
    <location>
        <begin position="354"/>
        <end position="375"/>
    </location>
</feature>
<feature type="transmembrane region" description="Helical" evidence="1">
    <location>
        <begin position="303"/>
        <end position="334"/>
    </location>
</feature>
<evidence type="ECO:0000313" key="2">
    <source>
        <dbReference type="EMBL" id="EGR33617.1"/>
    </source>
</evidence>
<evidence type="ECO:0008006" key="4">
    <source>
        <dbReference type="Google" id="ProtNLM"/>
    </source>
</evidence>
<evidence type="ECO:0000313" key="3">
    <source>
        <dbReference type="Proteomes" id="UP000008983"/>
    </source>
</evidence>
<accession>G0QMC3</accession>
<keyword evidence="1" id="KW-1133">Transmembrane helix</keyword>